<dbReference type="EMBL" id="JASJQH010001015">
    <property type="protein sequence ID" value="KAK9762290.1"/>
    <property type="molecule type" value="Genomic_DNA"/>
</dbReference>
<organism evidence="1 2">
    <name type="scientific">Basidiobolus ranarum</name>
    <dbReference type="NCBI Taxonomy" id="34480"/>
    <lineage>
        <taxon>Eukaryota</taxon>
        <taxon>Fungi</taxon>
        <taxon>Fungi incertae sedis</taxon>
        <taxon>Zoopagomycota</taxon>
        <taxon>Entomophthoromycotina</taxon>
        <taxon>Basidiobolomycetes</taxon>
        <taxon>Basidiobolales</taxon>
        <taxon>Basidiobolaceae</taxon>
        <taxon>Basidiobolus</taxon>
    </lineage>
</organism>
<proteinExistence type="predicted"/>
<sequence length="110" mass="12821">MHYHSYVVFLKPPNHSLVYSRFALQPLDNVFLESHIPPHQQQLIPTCLIGYTINLKHRIRQLSIATATSFPDLPLLCLFCRPQQIESLDRNKQEIIGLKISSQHTKHPWL</sequence>
<dbReference type="Proteomes" id="UP001479436">
    <property type="component" value="Unassembled WGS sequence"/>
</dbReference>
<evidence type="ECO:0000313" key="2">
    <source>
        <dbReference type="Proteomes" id="UP001479436"/>
    </source>
</evidence>
<evidence type="ECO:0000313" key="1">
    <source>
        <dbReference type="EMBL" id="KAK9762290.1"/>
    </source>
</evidence>
<comment type="caution">
    <text evidence="1">The sequence shown here is derived from an EMBL/GenBank/DDBJ whole genome shotgun (WGS) entry which is preliminary data.</text>
</comment>
<keyword evidence="2" id="KW-1185">Reference proteome</keyword>
<gene>
    <name evidence="1" type="ORF">K7432_012121</name>
</gene>
<reference evidence="1 2" key="1">
    <citation type="submission" date="2023-04" db="EMBL/GenBank/DDBJ databases">
        <title>Genome of Basidiobolus ranarum AG-B5.</title>
        <authorList>
            <person name="Stajich J.E."/>
            <person name="Carter-House D."/>
            <person name="Gryganskyi A."/>
        </authorList>
    </citation>
    <scope>NUCLEOTIDE SEQUENCE [LARGE SCALE GENOMIC DNA]</scope>
    <source>
        <strain evidence="1 2">AG-B5</strain>
    </source>
</reference>
<accession>A0ABR2WL90</accession>
<protein>
    <submittedName>
        <fullName evidence="1">Uncharacterized protein</fullName>
    </submittedName>
</protein>
<name>A0ABR2WL90_9FUNG</name>